<feature type="domain" description="VanZ-like" evidence="2">
    <location>
        <begin position="49"/>
        <end position="181"/>
    </location>
</feature>
<dbReference type="InterPro" id="IPR006976">
    <property type="entry name" value="VanZ-like"/>
</dbReference>
<accession>A0A556C656</accession>
<keyword evidence="1" id="KW-0812">Transmembrane</keyword>
<dbReference type="AlphaFoldDB" id="A0A556C656"/>
<protein>
    <submittedName>
        <fullName evidence="3">VanZ family protein</fullName>
    </submittedName>
</protein>
<sequence length="358" mass="38948">MTSFAIPAIIAVFVGCGVAALAFVPFVAISFRRRGGMTFWRTVSWFAAAIYSMALWTYTLVPFPQPAEVECSPIQLRPFQFVDDILGFDTSSISALMSNPAVLQATLNVFLFAPLGWFIRQLVGRGVVIATIVGITISAFIEFTQLSGIWGLYECAYRVFDVDDLMMNTLGALIGSLASLLFVRRGKDGQDASAPRPITATRRFIGIVCDMVIAWLGPWFVIIGTVVITTIRGDGEIAEPGDAVMNIAFLLPFLAQLVSVLSEGVTLGERLVLIGSAQTRLSVAISRPLRFLFGIGGYMLLTQWPFPGSGLILTVLLVSTFVMVFTTRSHRGLACAVARVEIFDARADRRDAQAARRG</sequence>
<feature type="transmembrane region" description="Helical" evidence="1">
    <location>
        <begin position="126"/>
        <end position="153"/>
    </location>
</feature>
<dbReference type="Proteomes" id="UP000316406">
    <property type="component" value="Unassembled WGS sequence"/>
</dbReference>
<gene>
    <name evidence="3" type="ORF">FO013_18645</name>
</gene>
<keyword evidence="4" id="KW-1185">Reference proteome</keyword>
<dbReference type="InterPro" id="IPR053150">
    <property type="entry name" value="Teicoplanin_resist-assoc"/>
</dbReference>
<evidence type="ECO:0000313" key="4">
    <source>
        <dbReference type="Proteomes" id="UP000316406"/>
    </source>
</evidence>
<dbReference type="EMBL" id="VLTK01000014">
    <property type="protein sequence ID" value="TSI12806.1"/>
    <property type="molecule type" value="Genomic_DNA"/>
</dbReference>
<feature type="transmembrane region" description="Helical" evidence="1">
    <location>
        <begin position="43"/>
        <end position="61"/>
    </location>
</feature>
<dbReference type="PANTHER" id="PTHR36834:SF1">
    <property type="entry name" value="INTEGRAL MEMBRANE PROTEIN"/>
    <property type="match status" value="1"/>
</dbReference>
<evidence type="ECO:0000313" key="3">
    <source>
        <dbReference type="EMBL" id="TSI12806.1"/>
    </source>
</evidence>
<name>A0A556C656_BREAU</name>
<comment type="caution">
    <text evidence="3">The sequence shown here is derived from an EMBL/GenBank/DDBJ whole genome shotgun (WGS) entry which is preliminary data.</text>
</comment>
<feature type="transmembrane region" description="Helical" evidence="1">
    <location>
        <begin position="101"/>
        <end position="119"/>
    </location>
</feature>
<dbReference type="Pfam" id="PF04892">
    <property type="entry name" value="VanZ"/>
    <property type="match status" value="1"/>
</dbReference>
<reference evidence="3 4" key="1">
    <citation type="submission" date="2019-07" db="EMBL/GenBank/DDBJ databases">
        <title>Draft genome sequence of Brevibacterium aurantiacum XU54 isolated from Xinjiang China.</title>
        <authorList>
            <person name="Xu X."/>
        </authorList>
    </citation>
    <scope>NUCLEOTIDE SEQUENCE [LARGE SCALE GENOMIC DNA]</scope>
    <source>
        <strain evidence="3 4">XU54</strain>
    </source>
</reference>
<dbReference type="PANTHER" id="PTHR36834">
    <property type="entry name" value="MEMBRANE PROTEIN-RELATED"/>
    <property type="match status" value="1"/>
</dbReference>
<dbReference type="OrthoDB" id="4822551at2"/>
<evidence type="ECO:0000259" key="2">
    <source>
        <dbReference type="Pfam" id="PF04892"/>
    </source>
</evidence>
<feature type="transmembrane region" description="Helical" evidence="1">
    <location>
        <begin position="204"/>
        <end position="231"/>
    </location>
</feature>
<evidence type="ECO:0000256" key="1">
    <source>
        <dbReference type="SAM" id="Phobius"/>
    </source>
</evidence>
<dbReference type="RefSeq" id="WP_143924067.1">
    <property type="nucleotide sequence ID" value="NZ_VLTK01000014.1"/>
</dbReference>
<feature type="transmembrane region" description="Helical" evidence="1">
    <location>
        <begin position="165"/>
        <end position="183"/>
    </location>
</feature>
<organism evidence="3 4">
    <name type="scientific">Brevibacterium aurantiacum</name>
    <dbReference type="NCBI Taxonomy" id="273384"/>
    <lineage>
        <taxon>Bacteria</taxon>
        <taxon>Bacillati</taxon>
        <taxon>Actinomycetota</taxon>
        <taxon>Actinomycetes</taxon>
        <taxon>Micrococcales</taxon>
        <taxon>Brevibacteriaceae</taxon>
        <taxon>Brevibacterium</taxon>
    </lineage>
</organism>
<feature type="transmembrane region" description="Helical" evidence="1">
    <location>
        <begin position="6"/>
        <end position="31"/>
    </location>
</feature>
<keyword evidence="1" id="KW-1133">Transmembrane helix</keyword>
<feature type="transmembrane region" description="Helical" evidence="1">
    <location>
        <begin position="306"/>
        <end position="325"/>
    </location>
</feature>
<proteinExistence type="predicted"/>
<keyword evidence="1" id="KW-0472">Membrane</keyword>